<keyword evidence="2" id="KW-0378">Hydrolase</keyword>
<protein>
    <recommendedName>
        <fullName evidence="4">HIRAN domain-containing protein</fullName>
    </recommendedName>
</protein>
<dbReference type="Pfam" id="PF08797">
    <property type="entry name" value="HIRAN"/>
    <property type="match status" value="1"/>
</dbReference>
<dbReference type="AlphaFoldDB" id="A0A2T4HVT1"/>
<evidence type="ECO:0000313" key="6">
    <source>
        <dbReference type="Proteomes" id="UP000241206"/>
    </source>
</evidence>
<evidence type="ECO:0000313" key="5">
    <source>
        <dbReference type="EMBL" id="PTD19924.1"/>
    </source>
</evidence>
<evidence type="ECO:0000259" key="4">
    <source>
        <dbReference type="Pfam" id="PF08797"/>
    </source>
</evidence>
<name>A0A2T4HVT1_9SPHN</name>
<evidence type="ECO:0000256" key="1">
    <source>
        <dbReference type="ARBA" id="ARBA00022723"/>
    </source>
</evidence>
<sequence>MRVASPSPERRSLSLAVVGADYPNRRGPTRRFEIAICAPGDPVDLLAEPNNPADPRAVAVFSARGVQLGYITAERCGWISGMFARGCEIHAIFQQRTSYGCVIRIAFNGEHPTLPPSNNPRTQPADNDSGFWPDYIPPDE</sequence>
<feature type="domain" description="HIRAN" evidence="4">
    <location>
        <begin position="37"/>
        <end position="97"/>
    </location>
</feature>
<feature type="region of interest" description="Disordered" evidence="3">
    <location>
        <begin position="112"/>
        <end position="140"/>
    </location>
</feature>
<comment type="caution">
    <text evidence="5">The sequence shown here is derived from an EMBL/GenBank/DDBJ whole genome shotgun (WGS) entry which is preliminary data.</text>
</comment>
<gene>
    <name evidence="5" type="ORF">CV103_12100</name>
</gene>
<dbReference type="GO" id="GO:0008270">
    <property type="term" value="F:zinc ion binding"/>
    <property type="evidence" value="ECO:0007669"/>
    <property type="project" value="InterPro"/>
</dbReference>
<dbReference type="GO" id="GO:0016818">
    <property type="term" value="F:hydrolase activity, acting on acid anhydrides, in phosphorus-containing anhydrides"/>
    <property type="evidence" value="ECO:0007669"/>
    <property type="project" value="InterPro"/>
</dbReference>
<dbReference type="EMBL" id="PHHF01000049">
    <property type="protein sequence ID" value="PTD19924.1"/>
    <property type="molecule type" value="Genomic_DNA"/>
</dbReference>
<organism evidence="5 6">
    <name type="scientific">Edaphosphingomonas fennica</name>
    <dbReference type="NCBI Taxonomy" id="114404"/>
    <lineage>
        <taxon>Bacteria</taxon>
        <taxon>Pseudomonadati</taxon>
        <taxon>Pseudomonadota</taxon>
        <taxon>Alphaproteobacteria</taxon>
        <taxon>Sphingomonadales</taxon>
        <taxon>Rhizorhabdaceae</taxon>
        <taxon>Edaphosphingomonas</taxon>
    </lineage>
</organism>
<dbReference type="Gene3D" id="3.30.70.2330">
    <property type="match status" value="1"/>
</dbReference>
<keyword evidence="6" id="KW-1185">Reference proteome</keyword>
<proteinExistence type="predicted"/>
<accession>A0A2T4HVT1</accession>
<evidence type="ECO:0000256" key="2">
    <source>
        <dbReference type="ARBA" id="ARBA00022801"/>
    </source>
</evidence>
<keyword evidence="1" id="KW-0479">Metal-binding</keyword>
<reference evidence="5 6" key="1">
    <citation type="submission" date="2017-11" db="EMBL/GenBank/DDBJ databases">
        <title>Sphingomonas oleivorans sp. nov., isolated from oil-contaminated soil.</title>
        <authorList>
            <person name="Wang L."/>
            <person name="Chen L."/>
        </authorList>
    </citation>
    <scope>NUCLEOTIDE SEQUENCE [LARGE SCALE GENOMIC DNA]</scope>
    <source>
        <strain evidence="5 6">K101</strain>
    </source>
</reference>
<dbReference type="InterPro" id="IPR014905">
    <property type="entry name" value="HIRAN"/>
</dbReference>
<dbReference type="Proteomes" id="UP000241206">
    <property type="component" value="Unassembled WGS sequence"/>
</dbReference>
<evidence type="ECO:0000256" key="3">
    <source>
        <dbReference type="SAM" id="MobiDB-lite"/>
    </source>
</evidence>
<dbReference type="GO" id="GO:0003676">
    <property type="term" value="F:nucleic acid binding"/>
    <property type="evidence" value="ECO:0007669"/>
    <property type="project" value="InterPro"/>
</dbReference>